<dbReference type="InterPro" id="IPR029039">
    <property type="entry name" value="Flavoprotein-like_sf"/>
</dbReference>
<organism evidence="3 4">
    <name type="scientific">Vairimorpha ceranae</name>
    <dbReference type="NCBI Taxonomy" id="40302"/>
    <lineage>
        <taxon>Eukaryota</taxon>
        <taxon>Fungi</taxon>
        <taxon>Fungi incertae sedis</taxon>
        <taxon>Microsporidia</taxon>
        <taxon>Nosematidae</taxon>
        <taxon>Vairimorpha</taxon>
    </lineage>
</organism>
<dbReference type="RefSeq" id="XP_024332295.1">
    <property type="nucleotide sequence ID" value="XM_024474531.1"/>
</dbReference>
<evidence type="ECO:0000256" key="1">
    <source>
        <dbReference type="ARBA" id="ARBA00022630"/>
    </source>
</evidence>
<reference evidence="3 4" key="1">
    <citation type="journal article" date="2015" name="Environ. Microbiol.">
        <title>Genome analyses suggest the presence of polyploidy and recent human-driven expansions in eight global populations of the honeybee pathogen Nosema ceranae.</title>
        <authorList>
            <person name="Pelin A."/>
            <person name="Selman M."/>
            <person name="Aris-Brosou S."/>
            <person name="Farinelli L."/>
            <person name="Corradi N."/>
        </authorList>
    </citation>
    <scope>NUCLEOTIDE SEQUENCE [LARGE SCALE GENOMIC DNA]</scope>
    <source>
        <strain evidence="3 4">PA08 1199</strain>
    </source>
</reference>
<protein>
    <submittedName>
        <fullName evidence="3">Nadph cytochrome p450 reductase</fullName>
    </submittedName>
</protein>
<gene>
    <name evidence="3" type="ORF">AAJ76_200094317</name>
</gene>
<comment type="caution">
    <text evidence="3">The sequence shown here is derived from an EMBL/GenBank/DDBJ whole genome shotgun (WGS) entry which is preliminary data.</text>
</comment>
<evidence type="ECO:0000313" key="4">
    <source>
        <dbReference type="Proteomes" id="UP000034350"/>
    </source>
</evidence>
<evidence type="ECO:0000259" key="2">
    <source>
        <dbReference type="PROSITE" id="PS50902"/>
    </source>
</evidence>
<dbReference type="VEuPathDB" id="MicrosporidiaDB:NCER_100157"/>
<dbReference type="EMBL" id="JPQZ01000002">
    <property type="protein sequence ID" value="KKO76553.1"/>
    <property type="molecule type" value="Genomic_DNA"/>
</dbReference>
<dbReference type="Pfam" id="PF00258">
    <property type="entry name" value="Flavodoxin_1"/>
    <property type="match status" value="1"/>
</dbReference>
<dbReference type="InterPro" id="IPR008254">
    <property type="entry name" value="Flavodoxin/NO_synth"/>
</dbReference>
<dbReference type="GO" id="GO:0050660">
    <property type="term" value="F:flavin adenine dinucleotide binding"/>
    <property type="evidence" value="ECO:0007669"/>
    <property type="project" value="TreeGrafter"/>
</dbReference>
<dbReference type="AlphaFoldDB" id="A0A0F9WUZ0"/>
<dbReference type="OrthoDB" id="1856718at2759"/>
<dbReference type="InterPro" id="IPR001094">
    <property type="entry name" value="Flavdoxin-like"/>
</dbReference>
<dbReference type="VEuPathDB" id="MicrosporidiaDB:AAJ76_200094317"/>
<dbReference type="InterPro" id="IPR017938">
    <property type="entry name" value="Riboflavin_synthase-like_b-brl"/>
</dbReference>
<dbReference type="InterPro" id="IPR023173">
    <property type="entry name" value="NADPH_Cyt_P450_Rdtase_alpha"/>
</dbReference>
<proteinExistence type="predicted"/>
<dbReference type="PANTHER" id="PTHR19384">
    <property type="entry name" value="NITRIC OXIDE SYNTHASE-RELATED"/>
    <property type="match status" value="1"/>
</dbReference>
<dbReference type="PANTHER" id="PTHR19384:SF10">
    <property type="entry name" value="NADPH-DEPENDENT DIFLAVIN OXIDOREDUCTASE 1"/>
    <property type="match status" value="1"/>
</dbReference>
<dbReference type="GeneID" id="36319455"/>
<dbReference type="SUPFAM" id="SSF52218">
    <property type="entry name" value="Flavoproteins"/>
    <property type="match status" value="1"/>
</dbReference>
<dbReference type="Gene3D" id="3.40.50.80">
    <property type="entry name" value="Nucleotide-binding domain of ferredoxin-NADP reductase (FNR) module"/>
    <property type="match status" value="1"/>
</dbReference>
<dbReference type="InterPro" id="IPR039261">
    <property type="entry name" value="FNR_nucleotide-bd"/>
</dbReference>
<dbReference type="SUPFAM" id="SSF52343">
    <property type="entry name" value="Ferredoxin reductase-like, C-terminal NADP-linked domain"/>
    <property type="match status" value="1"/>
</dbReference>
<dbReference type="Gene3D" id="2.40.30.10">
    <property type="entry name" value="Translation factors"/>
    <property type="match status" value="1"/>
</dbReference>
<keyword evidence="4" id="KW-1185">Reference proteome</keyword>
<feature type="domain" description="Flavodoxin-like" evidence="2">
    <location>
        <begin position="1"/>
        <end position="158"/>
    </location>
</feature>
<dbReference type="Proteomes" id="UP000034350">
    <property type="component" value="Unassembled WGS sequence"/>
</dbReference>
<dbReference type="PROSITE" id="PS50902">
    <property type="entry name" value="FLAVODOXIN_LIKE"/>
    <property type="match status" value="1"/>
</dbReference>
<dbReference type="GO" id="GO:0005829">
    <property type="term" value="C:cytosol"/>
    <property type="evidence" value="ECO:0007669"/>
    <property type="project" value="TreeGrafter"/>
</dbReference>
<sequence>MIILYGSQTGNSIHIAKLIQNVILYGYNEDLIYNVDKELLPTDFTLDMDSFDFEKILDIDMIIFVCSTHGNGSEPFNMTKFWKFLRKKNLPTNFLQHLNFAVFGLGDSSYKSFNFCSKKLYNCLLKHGAKPLIRKGNGDSQDKEGFMGEFKTWIKDLYYILPHYKLQNAKNFASCKNDLYSASINDIKILTPYNYIYPILEIKFDIDIENFEIGDCLAVYPENYNYEEFVRYNNIKDNTLVKYIKKYCDFNSIPQIYFFLQLSLITDTIAEEYREKCKEIYLNYDLYYDYILLPKRTIFEVLKDFKIKLTSNFMYKYIPVINPRYFTLTKKDFCYFVTVSLVSFKTSLKEERKGLCSEYLKLLTKGSTIHVNIVQNRLNFSGKKILFMCTGTGITLPRAFVNYYSDLNFFKKVILLYGFRFRDVDFLYKEEFENKGIEIYPAVSREDNKYIQDIYKTIKGLENIDDWLIFVSGNSRLNNIIEKMLLDIYKKKIYFQAETW</sequence>
<dbReference type="Gene3D" id="3.40.50.360">
    <property type="match status" value="1"/>
</dbReference>
<dbReference type="VEuPathDB" id="MicrosporidiaDB:G9O61_00g006300"/>
<name>A0A0F9WUZ0_9MICR</name>
<dbReference type="GO" id="GO:0010181">
    <property type="term" value="F:FMN binding"/>
    <property type="evidence" value="ECO:0007669"/>
    <property type="project" value="InterPro"/>
</dbReference>
<dbReference type="PRINTS" id="PR00369">
    <property type="entry name" value="FLAVODOXIN"/>
</dbReference>
<dbReference type="SUPFAM" id="SSF63380">
    <property type="entry name" value="Riboflavin synthase domain-like"/>
    <property type="match status" value="1"/>
</dbReference>
<dbReference type="PRINTS" id="PR00371">
    <property type="entry name" value="FPNCR"/>
</dbReference>
<evidence type="ECO:0000313" key="3">
    <source>
        <dbReference type="EMBL" id="KKO76553.1"/>
    </source>
</evidence>
<keyword evidence="1" id="KW-0285">Flavoprotein</keyword>
<accession>A0A0F9WUZ0</accession>
<dbReference type="Gene3D" id="1.20.990.10">
    <property type="entry name" value="NADPH-cytochrome p450 Reductase, Chain A, domain 3"/>
    <property type="match status" value="1"/>
</dbReference>
<dbReference type="InterPro" id="IPR001709">
    <property type="entry name" value="Flavoprot_Pyr_Nucl_cyt_Rdtase"/>
</dbReference>
<dbReference type="GO" id="GO:0016491">
    <property type="term" value="F:oxidoreductase activity"/>
    <property type="evidence" value="ECO:0007669"/>
    <property type="project" value="InterPro"/>
</dbReference>